<evidence type="ECO:0000313" key="2">
    <source>
        <dbReference type="EMBL" id="EEN42211.1"/>
    </source>
</evidence>
<protein>
    <submittedName>
        <fullName evidence="2">Uncharacterized protein</fullName>
    </submittedName>
</protein>
<proteinExistence type="predicted"/>
<dbReference type="AlphaFoldDB" id="C3ZZ09"/>
<accession>C3ZZ09</accession>
<dbReference type="InParanoid" id="C3ZZ09"/>
<name>C3ZZ09_BRAFL</name>
<dbReference type="EMBL" id="GG666740">
    <property type="protein sequence ID" value="EEN42211.1"/>
    <property type="molecule type" value="Genomic_DNA"/>
</dbReference>
<gene>
    <name evidence="2" type="ORF">BRAFLDRAFT_109561</name>
</gene>
<organism>
    <name type="scientific">Branchiostoma floridae</name>
    <name type="common">Florida lancelet</name>
    <name type="synonym">Amphioxus</name>
    <dbReference type="NCBI Taxonomy" id="7739"/>
    <lineage>
        <taxon>Eukaryota</taxon>
        <taxon>Metazoa</taxon>
        <taxon>Chordata</taxon>
        <taxon>Cephalochordata</taxon>
        <taxon>Leptocardii</taxon>
        <taxon>Amphioxiformes</taxon>
        <taxon>Branchiostomatidae</taxon>
        <taxon>Branchiostoma</taxon>
    </lineage>
</organism>
<sequence>MAKHSLLIQDRQAVSSALALICVLQKHPVSRALLCQCASVRESQVPGTVSCTVSSCASVIPGSWYSVQCPPVQVRARFLVQCPVSSCASVIPDLYAGHKQHTRPHMTQQSHTRPHPTPHEKQVKVARPLSPCAVIPIVTPIKSFHRGHIYP</sequence>
<evidence type="ECO:0000256" key="1">
    <source>
        <dbReference type="SAM" id="MobiDB-lite"/>
    </source>
</evidence>
<reference evidence="2" key="1">
    <citation type="journal article" date="2008" name="Nature">
        <title>The amphioxus genome and the evolution of the chordate karyotype.</title>
        <authorList>
            <consortium name="US DOE Joint Genome Institute (JGI-PGF)"/>
            <person name="Putnam N.H."/>
            <person name="Butts T."/>
            <person name="Ferrier D.E.K."/>
            <person name="Furlong R.F."/>
            <person name="Hellsten U."/>
            <person name="Kawashima T."/>
            <person name="Robinson-Rechavi M."/>
            <person name="Shoguchi E."/>
            <person name="Terry A."/>
            <person name="Yu J.-K."/>
            <person name="Benito-Gutierrez E.L."/>
            <person name="Dubchak I."/>
            <person name="Garcia-Fernandez J."/>
            <person name="Gibson-Brown J.J."/>
            <person name="Grigoriev I.V."/>
            <person name="Horton A.C."/>
            <person name="de Jong P.J."/>
            <person name="Jurka J."/>
            <person name="Kapitonov V.V."/>
            <person name="Kohara Y."/>
            <person name="Kuroki Y."/>
            <person name="Lindquist E."/>
            <person name="Lucas S."/>
            <person name="Osoegawa K."/>
            <person name="Pennacchio L.A."/>
            <person name="Salamov A.A."/>
            <person name="Satou Y."/>
            <person name="Sauka-Spengler T."/>
            <person name="Schmutz J."/>
            <person name="Shin-I T."/>
            <person name="Toyoda A."/>
            <person name="Bronner-Fraser M."/>
            <person name="Fujiyama A."/>
            <person name="Holland L.Z."/>
            <person name="Holland P.W.H."/>
            <person name="Satoh N."/>
            <person name="Rokhsar D.S."/>
        </authorList>
    </citation>
    <scope>NUCLEOTIDE SEQUENCE [LARGE SCALE GENOMIC DNA]</scope>
    <source>
        <strain evidence="2">S238N-H82</strain>
        <tissue evidence="2">Testes</tissue>
    </source>
</reference>
<feature type="region of interest" description="Disordered" evidence="1">
    <location>
        <begin position="100"/>
        <end position="124"/>
    </location>
</feature>